<evidence type="ECO:0008006" key="4">
    <source>
        <dbReference type="Google" id="ProtNLM"/>
    </source>
</evidence>
<dbReference type="EMBL" id="JAOSKY010000008">
    <property type="protein sequence ID" value="MCU7249141.1"/>
    <property type="molecule type" value="Genomic_DNA"/>
</dbReference>
<keyword evidence="1" id="KW-1133">Transmembrane helix</keyword>
<keyword evidence="1" id="KW-0472">Membrane</keyword>
<sequence>MFYPREAQRDHLYNRIVMLTVACCVVLLLAGMARHQGIRYGALQFNAMQVSGTVTALEEILMNDNGKIIHYRYTDEQGLSHDDQYADERYAEHTQYEVGGSIALLVSRWLPKQNAIASELHSYRPGFYIMTGGLLLAVLFLLISGRTFWQIQAMKDQDRYY</sequence>
<gene>
    <name evidence="2" type="ORF">OC940_15125</name>
</gene>
<accession>A0A9X2XHX0</accession>
<dbReference type="AlphaFoldDB" id="A0A9X2XHX0"/>
<comment type="caution">
    <text evidence="2">The sequence shown here is derived from an EMBL/GenBank/DDBJ whole genome shotgun (WGS) entry which is preliminary data.</text>
</comment>
<evidence type="ECO:0000256" key="1">
    <source>
        <dbReference type="SAM" id="Phobius"/>
    </source>
</evidence>
<proteinExistence type="predicted"/>
<name>A0A9X2XHX0_9PSED</name>
<keyword evidence="3" id="KW-1185">Reference proteome</keyword>
<dbReference type="Proteomes" id="UP001139955">
    <property type="component" value="Unassembled WGS sequence"/>
</dbReference>
<evidence type="ECO:0000313" key="2">
    <source>
        <dbReference type="EMBL" id="MCU7249141.1"/>
    </source>
</evidence>
<reference evidence="2" key="1">
    <citation type="submission" date="2022-09" db="EMBL/GenBank/DDBJ databases">
        <authorList>
            <person name="Cesa-Luna C."/>
            <person name="Girard L."/>
            <person name="Lood C."/>
            <person name="Hofte M."/>
            <person name="De Mot R."/>
        </authorList>
    </citation>
    <scope>NUCLEOTIDE SEQUENCE</scope>
    <source>
        <strain evidence="2">B1M3-32</strain>
    </source>
</reference>
<feature type="transmembrane region" description="Helical" evidence="1">
    <location>
        <begin position="127"/>
        <end position="149"/>
    </location>
</feature>
<reference evidence="2" key="2">
    <citation type="journal article" date="2023" name="mSystems">
        <title>Charting the Lipopeptidome of Nonpathogenic Pseudomonas.</title>
        <authorList>
            <person name="Cesa-Luna C."/>
            <person name="Geudens N."/>
            <person name="Girard L."/>
            <person name="De Roo V."/>
            <person name="Maklad H.R."/>
            <person name="Martins J.C."/>
            <person name="Hofte M."/>
            <person name="De Mot R."/>
        </authorList>
    </citation>
    <scope>NUCLEOTIDE SEQUENCE</scope>
    <source>
        <strain evidence="2">B1M3-32</strain>
    </source>
</reference>
<organism evidence="2 3">
    <name type="scientific">Pseudomonas koreensis</name>
    <dbReference type="NCBI Taxonomy" id="198620"/>
    <lineage>
        <taxon>Bacteria</taxon>
        <taxon>Pseudomonadati</taxon>
        <taxon>Pseudomonadota</taxon>
        <taxon>Gammaproteobacteria</taxon>
        <taxon>Pseudomonadales</taxon>
        <taxon>Pseudomonadaceae</taxon>
        <taxon>Pseudomonas</taxon>
    </lineage>
</organism>
<protein>
    <recommendedName>
        <fullName evidence="4">DUF3592 domain-containing protein</fullName>
    </recommendedName>
</protein>
<feature type="transmembrane region" description="Helical" evidence="1">
    <location>
        <begin position="12"/>
        <end position="33"/>
    </location>
</feature>
<evidence type="ECO:0000313" key="3">
    <source>
        <dbReference type="Proteomes" id="UP001139955"/>
    </source>
</evidence>
<keyword evidence="1" id="KW-0812">Transmembrane</keyword>
<dbReference type="RefSeq" id="WP_301622380.1">
    <property type="nucleotide sequence ID" value="NZ_JAOSKY010000008.1"/>
</dbReference>